<protein>
    <recommendedName>
        <fullName evidence="1">4Fe-4S Wbl-type domain-containing protein</fullName>
    </recommendedName>
</protein>
<sequence>MRDSLAARAELTQHRHYRYRGCAPVPADVADFPGQALGDPRLHIDAWGSLDRPDDDPEPQRERIARERAAAAACGRCPVLDSCRVYANSETAAGQLAEPAGIWGGILALDRHRALIRRRQDQAVVAPPPSAALSEARTAQKQAVLRSLARETDEELVAYRAGMDVRTANWHRSLLCGLLGLDKDRASREELLHTARRLGVLPERVRIRPDGRWPIAAAPNGDGSRQRRIAPGMPAQIVLPGYQHLPRGRRPSPIPAEALAATHRARRGPRLRLVTPPPQQLPLPLPTLTVLERAA</sequence>
<dbReference type="InterPro" id="IPR034768">
    <property type="entry name" value="4FE4S_WBL"/>
</dbReference>
<proteinExistence type="predicted"/>
<dbReference type="PROSITE" id="PS51674">
    <property type="entry name" value="4FE4S_WBL"/>
    <property type="match status" value="1"/>
</dbReference>
<dbReference type="Proteomes" id="UP001501576">
    <property type="component" value="Unassembled WGS sequence"/>
</dbReference>
<evidence type="ECO:0000313" key="3">
    <source>
        <dbReference type="Proteomes" id="UP001501576"/>
    </source>
</evidence>
<gene>
    <name evidence="2" type="ORF">GCM10010390_66260</name>
</gene>
<reference evidence="2 3" key="1">
    <citation type="journal article" date="2019" name="Int. J. Syst. Evol. Microbiol.">
        <title>The Global Catalogue of Microorganisms (GCM) 10K type strain sequencing project: providing services to taxonomists for standard genome sequencing and annotation.</title>
        <authorList>
            <consortium name="The Broad Institute Genomics Platform"/>
            <consortium name="The Broad Institute Genome Sequencing Center for Infectious Disease"/>
            <person name="Wu L."/>
            <person name="Ma J."/>
        </authorList>
    </citation>
    <scope>NUCLEOTIDE SEQUENCE [LARGE SCALE GENOMIC DNA]</scope>
    <source>
        <strain evidence="2 3">JCM 5052</strain>
    </source>
</reference>
<comment type="caution">
    <text evidence="2">The sequence shown here is derived from an EMBL/GenBank/DDBJ whole genome shotgun (WGS) entry which is preliminary data.</text>
</comment>
<evidence type="ECO:0000259" key="1">
    <source>
        <dbReference type="PROSITE" id="PS51674"/>
    </source>
</evidence>
<organism evidence="2 3">
    <name type="scientific">Streptomyces mordarskii</name>
    <dbReference type="NCBI Taxonomy" id="1226758"/>
    <lineage>
        <taxon>Bacteria</taxon>
        <taxon>Bacillati</taxon>
        <taxon>Actinomycetota</taxon>
        <taxon>Actinomycetes</taxon>
        <taxon>Kitasatosporales</taxon>
        <taxon>Streptomycetaceae</taxon>
        <taxon>Streptomyces</taxon>
    </lineage>
</organism>
<evidence type="ECO:0000313" key="2">
    <source>
        <dbReference type="EMBL" id="GAA0554879.1"/>
    </source>
</evidence>
<dbReference type="RefSeq" id="WP_346160889.1">
    <property type="nucleotide sequence ID" value="NZ_BAAABZ010000071.1"/>
</dbReference>
<dbReference type="Pfam" id="PF02467">
    <property type="entry name" value="Whib"/>
    <property type="match status" value="1"/>
</dbReference>
<keyword evidence="3" id="KW-1185">Reference proteome</keyword>
<accession>A0ABN1DXK9</accession>
<dbReference type="EMBL" id="BAAABZ010000071">
    <property type="protein sequence ID" value="GAA0554879.1"/>
    <property type="molecule type" value="Genomic_DNA"/>
</dbReference>
<name>A0ABN1DXK9_9ACTN</name>
<feature type="domain" description="4Fe-4S Wbl-type" evidence="1">
    <location>
        <begin position="46"/>
        <end position="113"/>
    </location>
</feature>